<evidence type="ECO:0008006" key="9">
    <source>
        <dbReference type="Google" id="ProtNLM"/>
    </source>
</evidence>
<feature type="region of interest" description="Disordered" evidence="6">
    <location>
        <begin position="528"/>
        <end position="552"/>
    </location>
</feature>
<feature type="compositionally biased region" description="Basic residues" evidence="6">
    <location>
        <begin position="14"/>
        <end position="24"/>
    </location>
</feature>
<keyword evidence="2" id="KW-0479">Metal-binding</keyword>
<dbReference type="Proteomes" id="UP000070544">
    <property type="component" value="Unassembled WGS sequence"/>
</dbReference>
<feature type="region of interest" description="Disordered" evidence="6">
    <location>
        <begin position="50"/>
        <end position="106"/>
    </location>
</feature>
<sequence>MKDKMDEDGDDALRKKRDRTKKGNLRFLRSDEAQVLRDRALLPMQQAPNCAQHSTKHNNGDYANIWSPNRPQSFQKPLDEMDSSDSSSDNMLIHENGATTKNSPWRLTPTLPPPHFSQTATQISDIQHSIPDAIPLFADLPPLPSQEIWNLLIGLYFGNVWPGLPCVDKTRFLRDCATYPPILTYSIYACTTRFCEDPSIDYCPHLDSTPNFLLIWCAQLLPTVFDMRRPSVHPVQAILKFRAVGIAMVLARIVGLSSEGGGGKSEPELWNRGIATIAQGGDMAIRKMDEMRRTWYCYLAWNRFAGMMEPRTWTTAMDEGRDVRVPPPSSGSLGPAQLAATPPESDELMSLYSNIARVVEFRQCCNRKGSDPCDVAIPSGIKLYPKLRHLDGILVEWYTSLPKSRRPLKRKVSEERVHAHQILCDARSRTPNPSCLVIAPGIDPATVAARETRELSIFLRAVHMFRKWWVPKSEVQPKQSLFKRIFCEIWFPMEGMPVLSSIVQNKGQERAAKMGAVVIVREQDVSDFSSRGPLGGPRADYSDGRSQRADPTFTTAGCDRTGLIILVWGPREGLQQSLRQSVTHFLVKAVHLGTWESTDVDRMTPRQKPLGAIVEVNVALLLGGIWVLR</sequence>
<organism evidence="7 8">
    <name type="scientific">Gonapodya prolifera (strain JEL478)</name>
    <name type="common">Monoblepharis prolifera</name>
    <dbReference type="NCBI Taxonomy" id="1344416"/>
    <lineage>
        <taxon>Eukaryota</taxon>
        <taxon>Fungi</taxon>
        <taxon>Fungi incertae sedis</taxon>
        <taxon>Chytridiomycota</taxon>
        <taxon>Chytridiomycota incertae sedis</taxon>
        <taxon>Monoblepharidomycetes</taxon>
        <taxon>Monoblepharidales</taxon>
        <taxon>Gonapodyaceae</taxon>
        <taxon>Gonapodya</taxon>
    </lineage>
</organism>
<dbReference type="OrthoDB" id="39175at2759"/>
<evidence type="ECO:0000256" key="2">
    <source>
        <dbReference type="ARBA" id="ARBA00022723"/>
    </source>
</evidence>
<evidence type="ECO:0000256" key="4">
    <source>
        <dbReference type="ARBA" id="ARBA00023163"/>
    </source>
</evidence>
<dbReference type="GO" id="GO:0005634">
    <property type="term" value="C:nucleus"/>
    <property type="evidence" value="ECO:0007669"/>
    <property type="project" value="UniProtKB-SubCell"/>
</dbReference>
<dbReference type="EMBL" id="KQ965800">
    <property type="protein sequence ID" value="KXS11518.1"/>
    <property type="molecule type" value="Genomic_DNA"/>
</dbReference>
<dbReference type="GO" id="GO:0046872">
    <property type="term" value="F:metal ion binding"/>
    <property type="evidence" value="ECO:0007669"/>
    <property type="project" value="UniProtKB-KW"/>
</dbReference>
<dbReference type="CDD" id="cd12148">
    <property type="entry name" value="fungal_TF_MHR"/>
    <property type="match status" value="1"/>
</dbReference>
<name>A0A139A4J8_GONPJ</name>
<reference evidence="7 8" key="1">
    <citation type="journal article" date="2015" name="Genome Biol. Evol.">
        <title>Phylogenomic analyses indicate that early fungi evolved digesting cell walls of algal ancestors of land plants.</title>
        <authorList>
            <person name="Chang Y."/>
            <person name="Wang S."/>
            <person name="Sekimoto S."/>
            <person name="Aerts A.L."/>
            <person name="Choi C."/>
            <person name="Clum A."/>
            <person name="LaButti K.M."/>
            <person name="Lindquist E.A."/>
            <person name="Yee Ngan C."/>
            <person name="Ohm R.A."/>
            <person name="Salamov A.A."/>
            <person name="Grigoriev I.V."/>
            <person name="Spatafora J.W."/>
            <person name="Berbee M.L."/>
        </authorList>
    </citation>
    <scope>NUCLEOTIDE SEQUENCE [LARGE SCALE GENOMIC DNA]</scope>
    <source>
        <strain evidence="7 8">JEL478</strain>
    </source>
</reference>
<gene>
    <name evidence="7" type="ORF">M427DRAFT_47044</name>
</gene>
<feature type="region of interest" description="Disordered" evidence="6">
    <location>
        <begin position="1"/>
        <end position="25"/>
    </location>
</feature>
<evidence type="ECO:0000313" key="7">
    <source>
        <dbReference type="EMBL" id="KXS11518.1"/>
    </source>
</evidence>
<dbReference type="AlphaFoldDB" id="A0A139A4J8"/>
<keyword evidence="5" id="KW-0539">Nucleus</keyword>
<proteinExistence type="predicted"/>
<evidence type="ECO:0000256" key="3">
    <source>
        <dbReference type="ARBA" id="ARBA00023015"/>
    </source>
</evidence>
<dbReference type="InterPro" id="IPR050815">
    <property type="entry name" value="TF_fung"/>
</dbReference>
<dbReference type="GO" id="GO:0000981">
    <property type="term" value="F:DNA-binding transcription factor activity, RNA polymerase II-specific"/>
    <property type="evidence" value="ECO:0007669"/>
    <property type="project" value="InterPro"/>
</dbReference>
<dbReference type="PANTHER" id="PTHR47338">
    <property type="entry name" value="ZN(II)2CYS6 TRANSCRIPTION FACTOR (EUROFUNG)-RELATED"/>
    <property type="match status" value="1"/>
</dbReference>
<evidence type="ECO:0000256" key="6">
    <source>
        <dbReference type="SAM" id="MobiDB-lite"/>
    </source>
</evidence>
<feature type="compositionally biased region" description="Acidic residues" evidence="6">
    <location>
        <begin position="1"/>
        <end position="10"/>
    </location>
</feature>
<evidence type="ECO:0000313" key="8">
    <source>
        <dbReference type="Proteomes" id="UP000070544"/>
    </source>
</evidence>
<keyword evidence="8" id="KW-1185">Reference proteome</keyword>
<evidence type="ECO:0000256" key="1">
    <source>
        <dbReference type="ARBA" id="ARBA00004123"/>
    </source>
</evidence>
<accession>A0A139A4J8</accession>
<keyword evidence="3" id="KW-0805">Transcription regulation</keyword>
<evidence type="ECO:0000256" key="5">
    <source>
        <dbReference type="ARBA" id="ARBA00023242"/>
    </source>
</evidence>
<dbReference type="PANTHER" id="PTHR47338:SF5">
    <property type="entry name" value="ZN(II)2CYS6 TRANSCRIPTION FACTOR (EUROFUNG)"/>
    <property type="match status" value="1"/>
</dbReference>
<comment type="subcellular location">
    <subcellularLocation>
        <location evidence="1">Nucleus</location>
    </subcellularLocation>
</comment>
<feature type="region of interest" description="Disordered" evidence="6">
    <location>
        <begin position="319"/>
        <end position="341"/>
    </location>
</feature>
<feature type="compositionally biased region" description="Polar residues" evidence="6">
    <location>
        <begin position="66"/>
        <end position="75"/>
    </location>
</feature>
<protein>
    <recommendedName>
        <fullName evidence="9">Transcription factor domain-containing protein</fullName>
    </recommendedName>
</protein>
<keyword evidence="4" id="KW-0804">Transcription</keyword>